<comment type="subcellular location">
    <subcellularLocation>
        <location evidence="1">Secreted</location>
    </subcellularLocation>
</comment>
<feature type="compositionally biased region" description="Low complexity" evidence="3">
    <location>
        <begin position="70"/>
        <end position="82"/>
    </location>
</feature>
<dbReference type="AlphaFoldDB" id="A0A9X1L9T2"/>
<dbReference type="PROSITE" id="PS50268">
    <property type="entry name" value="CADHERIN_2"/>
    <property type="match status" value="1"/>
</dbReference>
<feature type="compositionally biased region" description="Acidic residues" evidence="3">
    <location>
        <begin position="113"/>
        <end position="125"/>
    </location>
</feature>
<evidence type="ECO:0000256" key="3">
    <source>
        <dbReference type="SAM" id="MobiDB-lite"/>
    </source>
</evidence>
<dbReference type="Pfam" id="PF17803">
    <property type="entry name" value="Cadherin_4"/>
    <property type="match status" value="1"/>
</dbReference>
<dbReference type="Gene3D" id="2.60.40.60">
    <property type="entry name" value="Cadherins"/>
    <property type="match status" value="1"/>
</dbReference>
<protein>
    <submittedName>
        <fullName evidence="5">Ig domain-containing protein</fullName>
    </submittedName>
</protein>
<feature type="compositionally biased region" description="Low complexity" evidence="3">
    <location>
        <begin position="126"/>
        <end position="136"/>
    </location>
</feature>
<dbReference type="GO" id="GO:0007156">
    <property type="term" value="P:homophilic cell adhesion via plasma membrane adhesion molecules"/>
    <property type="evidence" value="ECO:0007669"/>
    <property type="project" value="InterPro"/>
</dbReference>
<reference evidence="5" key="1">
    <citation type="submission" date="2021-10" db="EMBL/GenBank/DDBJ databases">
        <title>Roseicella aerolatum sp. nov., isolated from aerosols of e-waste dismantling site.</title>
        <authorList>
            <person name="Qin T."/>
        </authorList>
    </citation>
    <scope>NUCLEOTIDE SEQUENCE</scope>
    <source>
        <strain evidence="5">GB24</strain>
    </source>
</reference>
<dbReference type="Pfam" id="PF05345">
    <property type="entry name" value="He_PIG"/>
    <property type="match status" value="1"/>
</dbReference>
<accession>A0A9X1L9T2</accession>
<dbReference type="PRINTS" id="PR00313">
    <property type="entry name" value="CABNDNGRPT"/>
</dbReference>
<evidence type="ECO:0000313" key="5">
    <source>
        <dbReference type="EMBL" id="MCB4820732.1"/>
    </source>
</evidence>
<dbReference type="PANTHER" id="PTHR38340:SF1">
    <property type="entry name" value="S-LAYER PROTEIN"/>
    <property type="match status" value="1"/>
</dbReference>
<evidence type="ECO:0000313" key="6">
    <source>
        <dbReference type="Proteomes" id="UP001139311"/>
    </source>
</evidence>
<feature type="region of interest" description="Disordered" evidence="3">
    <location>
        <begin position="49"/>
        <end position="89"/>
    </location>
</feature>
<evidence type="ECO:0000259" key="4">
    <source>
        <dbReference type="PROSITE" id="PS50268"/>
    </source>
</evidence>
<dbReference type="InterPro" id="IPR050557">
    <property type="entry name" value="RTX_toxin/Mannuronan_C5-epim"/>
</dbReference>
<dbReference type="SUPFAM" id="SSF49313">
    <property type="entry name" value="Cadherin-like"/>
    <property type="match status" value="2"/>
</dbReference>
<sequence length="770" mass="76408">MSGILSGTNNADYIDTATRLGLGIAAYVAAGGGADRVLGSSGNDTLLGEDGNDQLVGGAGHDSLDGGIGNDSLNGGDGNDTLIGGDGSDQLMGYADNDSLIGGAGMDTLQGGDGDDTLDGGDDLDSLSGNNGNDLLYGRGGDDRMNGGDGSDTLYGGDGRDSLDGSSGHDLLYGEAGNDTILGGDGNDTIDGGAEADILMGGAGDDQVAGGAGHDTLEGNAGADTVAGGEGDDLVKQSPAAAPASGLDLLDGGEGFDTLLVNLTGTQWLDAGIQADLSGLSGHFAGPTSDSESYIATALRLSAIRFEALTVLVDGVSAPTGITLAGNSVAENADGAVIGVLTTVGPAPATGITYAVDDARFEVAEGVLKLKEGRALDHEAASSINLNLTATTDAGLSLGRTFTISVTNVNEAPVITSGAAASLAENIGTQVAVYTATATDPEGDAIAWSIAGGADASLFAINASTGAVTFRASPNFEAPTDHGANNVYDIILRATAAGQTTDKAVAISVTNVNEAPVVSTLIPDLVVTLNQAMASFSVSGNFADPDGTPLTYSLVSGAAAGVSFNAATGTFSGTPTALGSYTFTVRASDGTFSASDTFRLSVVTSTTASPTPQADRFDFRGTTTPLSLNLLSGDDTVFGGSGANTFDGGSGIDYIFGGDGNDSLAGGGNNDILIGGAGNDTMHDGNGNADIFAFIAGDNGIDRITGLSDKNFIVFGTGTGVTSTAHFSVTPDGGNTVISWSNAQSNGHVTLVGYTGVVNYQYNYDVSWIA</sequence>
<dbReference type="GO" id="GO:0005576">
    <property type="term" value="C:extracellular region"/>
    <property type="evidence" value="ECO:0007669"/>
    <property type="project" value="UniProtKB-SubCell"/>
</dbReference>
<dbReference type="Gene3D" id="2.150.10.10">
    <property type="entry name" value="Serralysin-like metalloprotease, C-terminal"/>
    <property type="match status" value="5"/>
</dbReference>
<comment type="caution">
    <text evidence="5">The sequence shown here is derived from an EMBL/GenBank/DDBJ whole genome shotgun (WGS) entry which is preliminary data.</text>
</comment>
<dbReference type="InterPro" id="IPR018511">
    <property type="entry name" value="Hemolysin-typ_Ca-bd_CS"/>
</dbReference>
<dbReference type="Pfam" id="PF00353">
    <property type="entry name" value="HemolysinCabind"/>
    <property type="match status" value="6"/>
</dbReference>
<evidence type="ECO:0000256" key="2">
    <source>
        <dbReference type="ARBA" id="ARBA00022525"/>
    </source>
</evidence>
<dbReference type="InterPro" id="IPR015919">
    <property type="entry name" value="Cadherin-like_sf"/>
</dbReference>
<proteinExistence type="predicted"/>
<keyword evidence="2" id="KW-0964">Secreted</keyword>
<dbReference type="RefSeq" id="WP_226604369.1">
    <property type="nucleotide sequence ID" value="NZ_JAJAQI010000003.1"/>
</dbReference>
<dbReference type="GO" id="GO:0016020">
    <property type="term" value="C:membrane"/>
    <property type="evidence" value="ECO:0007669"/>
    <property type="project" value="InterPro"/>
</dbReference>
<organism evidence="5 6">
    <name type="scientific">Roseicella aerolata</name>
    <dbReference type="NCBI Taxonomy" id="2883479"/>
    <lineage>
        <taxon>Bacteria</taxon>
        <taxon>Pseudomonadati</taxon>
        <taxon>Pseudomonadota</taxon>
        <taxon>Alphaproteobacteria</taxon>
        <taxon>Acetobacterales</taxon>
        <taxon>Roseomonadaceae</taxon>
        <taxon>Roseicella</taxon>
    </lineage>
</organism>
<dbReference type="GO" id="GO:0005509">
    <property type="term" value="F:calcium ion binding"/>
    <property type="evidence" value="ECO:0007669"/>
    <property type="project" value="InterPro"/>
</dbReference>
<dbReference type="InterPro" id="IPR013783">
    <property type="entry name" value="Ig-like_fold"/>
</dbReference>
<dbReference type="SUPFAM" id="SSF51120">
    <property type="entry name" value="beta-Roll"/>
    <property type="match status" value="3"/>
</dbReference>
<dbReference type="Gene3D" id="2.60.40.10">
    <property type="entry name" value="Immunoglobulins"/>
    <property type="match status" value="1"/>
</dbReference>
<dbReference type="PANTHER" id="PTHR38340">
    <property type="entry name" value="S-LAYER PROTEIN"/>
    <property type="match status" value="1"/>
</dbReference>
<dbReference type="SMART" id="SM00736">
    <property type="entry name" value="CADG"/>
    <property type="match status" value="1"/>
</dbReference>
<dbReference type="CDD" id="cd11304">
    <property type="entry name" value="Cadherin_repeat"/>
    <property type="match status" value="1"/>
</dbReference>
<dbReference type="InterPro" id="IPR006644">
    <property type="entry name" value="Cadg"/>
</dbReference>
<evidence type="ECO:0000256" key="1">
    <source>
        <dbReference type="ARBA" id="ARBA00004613"/>
    </source>
</evidence>
<name>A0A9X1L9T2_9PROT</name>
<dbReference type="InterPro" id="IPR040853">
    <property type="entry name" value="RapA2_cadherin-like"/>
</dbReference>
<feature type="domain" description="Cadherin" evidence="4">
    <location>
        <begin position="415"/>
        <end position="518"/>
    </location>
</feature>
<dbReference type="Proteomes" id="UP001139311">
    <property type="component" value="Unassembled WGS sequence"/>
</dbReference>
<dbReference type="EMBL" id="JAJAQI010000003">
    <property type="protein sequence ID" value="MCB4820732.1"/>
    <property type="molecule type" value="Genomic_DNA"/>
</dbReference>
<dbReference type="InterPro" id="IPR001343">
    <property type="entry name" value="Hemolysn_Ca-bd"/>
</dbReference>
<gene>
    <name evidence="5" type="ORF">LHA35_03165</name>
</gene>
<keyword evidence="6" id="KW-1185">Reference proteome</keyword>
<dbReference type="InterPro" id="IPR011049">
    <property type="entry name" value="Serralysin-like_metalloprot_C"/>
</dbReference>
<dbReference type="PROSITE" id="PS00330">
    <property type="entry name" value="HEMOLYSIN_CALCIUM"/>
    <property type="match status" value="5"/>
</dbReference>
<dbReference type="InterPro" id="IPR002126">
    <property type="entry name" value="Cadherin-like_dom"/>
</dbReference>
<feature type="region of interest" description="Disordered" evidence="3">
    <location>
        <begin position="105"/>
        <end position="171"/>
    </location>
</feature>